<evidence type="ECO:0000313" key="2">
    <source>
        <dbReference type="EMBL" id="ACL46763.1"/>
    </source>
</evidence>
<feature type="domain" description="Schlafen AlbA-2" evidence="1">
    <location>
        <begin position="37"/>
        <end position="167"/>
    </location>
</feature>
<accession>B8HK13</accession>
<dbReference type="AlphaFoldDB" id="B8HK13"/>
<dbReference type="HOGENOM" id="CLU_088244_0_0_3"/>
<dbReference type="InterPro" id="IPR038461">
    <property type="entry name" value="Schlafen_AlbA_2_dom_sf"/>
</dbReference>
<sequence>MGSNVENDKPWKEQLASFLKDPTRRNLRNLLQLEAVEDNDLEFKRELLPFDLLAKHILAMANKDGGAIVFGVEETNLNQFSPCGLSNSFDITDIEKKLEPYVPKKLEISIIPTYYKGEDYPEFKDKLFLIIIVKYNPRYVPFIALKSGENLKKDTIYIRRNRASEPINYDELQEILNNRIETEYSTTDERKLIEHLEELKELYNYIPKSIKKVVSYKPPSVPLNFGLAGQQFKNFFGETEYETLPNPDYPEESYEGFIKRLIEIKKDIIIKLVKKS</sequence>
<dbReference type="InterPro" id="IPR007421">
    <property type="entry name" value="Schlafen_AlbA_2_dom"/>
</dbReference>
<dbReference type="Pfam" id="PF04326">
    <property type="entry name" value="SLFN_AlbA_2"/>
    <property type="match status" value="1"/>
</dbReference>
<organism evidence="2">
    <name type="scientific">Cyanothece sp. (strain PCC 7425 / ATCC 29141)</name>
    <dbReference type="NCBI Taxonomy" id="395961"/>
    <lineage>
        <taxon>Bacteria</taxon>
        <taxon>Bacillati</taxon>
        <taxon>Cyanobacteriota</taxon>
        <taxon>Cyanophyceae</taxon>
        <taxon>Gomontiellales</taxon>
        <taxon>Cyanothecaceae</taxon>
        <taxon>Cyanothece</taxon>
    </lineage>
</organism>
<dbReference type="eggNOG" id="COG2865">
    <property type="taxonomic scope" value="Bacteria"/>
</dbReference>
<dbReference type="STRING" id="395961.Cyan7425_4453"/>
<dbReference type="Gene3D" id="3.30.950.30">
    <property type="entry name" value="Schlafen, AAA domain"/>
    <property type="match status" value="1"/>
</dbReference>
<dbReference type="KEGG" id="cyn:Cyan7425_4453"/>
<dbReference type="OrthoDB" id="34589at2"/>
<protein>
    <submittedName>
        <fullName evidence="2">AAA-4 family protein</fullName>
    </submittedName>
</protein>
<gene>
    <name evidence="2" type="ordered locus">Cyan7425_4453</name>
</gene>
<dbReference type="EMBL" id="CP001344">
    <property type="protein sequence ID" value="ACL46763.1"/>
    <property type="molecule type" value="Genomic_DNA"/>
</dbReference>
<name>B8HK13_CYAP4</name>
<evidence type="ECO:0000259" key="1">
    <source>
        <dbReference type="Pfam" id="PF04326"/>
    </source>
</evidence>
<proteinExistence type="predicted"/>
<reference evidence="2" key="1">
    <citation type="submission" date="2009-01" db="EMBL/GenBank/DDBJ databases">
        <title>Complete sequence of chromosome Cyanothece sp. PCC 7425.</title>
        <authorList>
            <consortium name="US DOE Joint Genome Institute"/>
            <person name="Lucas S."/>
            <person name="Copeland A."/>
            <person name="Lapidus A."/>
            <person name="Glavina del Rio T."/>
            <person name="Dalin E."/>
            <person name="Tice H."/>
            <person name="Bruce D."/>
            <person name="Goodwin L."/>
            <person name="Pitluck S."/>
            <person name="Sims D."/>
            <person name="Meineke L."/>
            <person name="Brettin T."/>
            <person name="Detter J.C."/>
            <person name="Han C."/>
            <person name="Larimer F."/>
            <person name="Land M."/>
            <person name="Hauser L."/>
            <person name="Kyrpides N."/>
            <person name="Ovchinnikova G."/>
            <person name="Liberton M."/>
            <person name="Stoeckel J."/>
            <person name="Banerjee A."/>
            <person name="Singh A."/>
            <person name="Page L."/>
            <person name="Sato H."/>
            <person name="Zhao L."/>
            <person name="Sherman L."/>
            <person name="Pakrasi H."/>
            <person name="Richardson P."/>
        </authorList>
    </citation>
    <scope>NUCLEOTIDE SEQUENCE</scope>
    <source>
        <strain evidence="2">PCC 7425</strain>
    </source>
</reference>